<accession>A0A8J5K4Q3</accession>
<keyword evidence="2 4" id="KW-0863">Zinc-finger</keyword>
<evidence type="ECO:0000259" key="5">
    <source>
        <dbReference type="PROSITE" id="PS50280"/>
    </source>
</evidence>
<dbReference type="Pfam" id="PF00856">
    <property type="entry name" value="SET"/>
    <property type="match status" value="1"/>
</dbReference>
<evidence type="ECO:0000313" key="8">
    <source>
        <dbReference type="Proteomes" id="UP000747542"/>
    </source>
</evidence>
<dbReference type="PROSITE" id="PS50280">
    <property type="entry name" value="SET"/>
    <property type="match status" value="1"/>
</dbReference>
<dbReference type="InterPro" id="IPR046341">
    <property type="entry name" value="SET_dom_sf"/>
</dbReference>
<dbReference type="GO" id="GO:0008276">
    <property type="term" value="F:protein methyltransferase activity"/>
    <property type="evidence" value="ECO:0007669"/>
    <property type="project" value="UniProtKB-ARBA"/>
</dbReference>
<feature type="domain" description="MYND-type" evidence="6">
    <location>
        <begin position="85"/>
        <end position="121"/>
    </location>
</feature>
<dbReference type="SMART" id="SM00317">
    <property type="entry name" value="SET"/>
    <property type="match status" value="1"/>
</dbReference>
<dbReference type="CDD" id="cd20071">
    <property type="entry name" value="SET_SMYD"/>
    <property type="match status" value="1"/>
</dbReference>
<evidence type="ECO:0000259" key="6">
    <source>
        <dbReference type="PROSITE" id="PS50865"/>
    </source>
</evidence>
<dbReference type="Proteomes" id="UP000747542">
    <property type="component" value="Unassembled WGS sequence"/>
</dbReference>
<dbReference type="Gene3D" id="6.10.140.2220">
    <property type="match status" value="2"/>
</dbReference>
<dbReference type="Pfam" id="PF01753">
    <property type="entry name" value="zf-MYND"/>
    <property type="match status" value="1"/>
</dbReference>
<dbReference type="PROSITE" id="PS50865">
    <property type="entry name" value="ZF_MYND_2"/>
    <property type="match status" value="1"/>
</dbReference>
<proteinExistence type="predicted"/>
<dbReference type="Gene3D" id="1.10.220.160">
    <property type="match status" value="1"/>
</dbReference>
<evidence type="ECO:0000256" key="4">
    <source>
        <dbReference type="PROSITE-ProRule" id="PRU00134"/>
    </source>
</evidence>
<keyword evidence="3" id="KW-0862">Zinc</keyword>
<dbReference type="PANTHER" id="PTHR46455:SF5">
    <property type="entry name" value="SET AND MYND DOMAIN CONTAINING, ARTHROPOD-SPECIFIC, MEMBER 4, ISOFORM A"/>
    <property type="match status" value="1"/>
</dbReference>
<dbReference type="GO" id="GO:0008270">
    <property type="term" value="F:zinc ion binding"/>
    <property type="evidence" value="ECO:0007669"/>
    <property type="project" value="UniProtKB-KW"/>
</dbReference>
<keyword evidence="1" id="KW-0479">Metal-binding</keyword>
<dbReference type="EMBL" id="JAHLQT010017059">
    <property type="protein sequence ID" value="KAG7169381.1"/>
    <property type="molecule type" value="Genomic_DNA"/>
</dbReference>
<dbReference type="PROSITE" id="PS01360">
    <property type="entry name" value="ZF_MYND_1"/>
    <property type="match status" value="1"/>
</dbReference>
<gene>
    <name evidence="7" type="primary">SmydA8-L11</name>
    <name evidence="7" type="ORF">Hamer_G022006</name>
</gene>
<dbReference type="Gene3D" id="2.170.270.10">
    <property type="entry name" value="SET domain"/>
    <property type="match status" value="1"/>
</dbReference>
<dbReference type="InterPro" id="IPR002893">
    <property type="entry name" value="Znf_MYND"/>
</dbReference>
<comment type="caution">
    <text evidence="7">The sequence shown here is derived from an EMBL/GenBank/DDBJ whole genome shotgun (WGS) entry which is preliminary data.</text>
</comment>
<feature type="non-terminal residue" evidence="7">
    <location>
        <position position="596"/>
    </location>
</feature>
<dbReference type="AlphaFoldDB" id="A0A8J5K4Q3"/>
<sequence length="596" mass="67016">GGVWQLSRVIFLVVPRREADRVNSLQYSLPHPPSLYQCLLIHPGRVVVSRVHHYTLRTSVLRPGNTTIKAYRDSCRQVMAGSRTCGQCGAEASLRCGGCSNVHYCSREHQRQHWPKHKDECWPVAQAKDPQSGRYLVATRDLKEGQLVMREKPLILGPQAESFPVCLGCHSFITTDDHPRCPSCTWPLCSLSCAGTALHQAECSALATDTRKIGPPTSLIRTPRYDIILMLRCLLLRSSNPAGWELIKGMDSHAELREKDEEPHHVAAIKYFTEVLDVDCDVDTARQVHGAIITNAINTYGAQGESLRGLYPTLYLMNHSCLPNVTLRSDIDRTLFVRTAVPIKKGEPILFSYLPPTDPVWRRQADLHSIYYFKCACVRCKDPTELGTYFSNPRCHNCCEGFLEPYEGPGAPWSCPGCGETRPEADIVQEAEDYVKELADKCTSFTEICKVLDRITNTYHVNHFTWLTAVQLAMSTLSKEHTMQSLMLRRDLWRRLIHLYQRLEPGSTRRRGVSLYNSAVVERDAAVLHLAASGSRKPSEEYENGLTRAVRMLDTAIPILELEPPNSTELRWALNAKADKDSIFDLIGGGHPDPSQ</sequence>
<feature type="domain" description="SET" evidence="5">
    <location>
        <begin position="122"/>
        <end position="354"/>
    </location>
</feature>
<protein>
    <submittedName>
        <fullName evidence="7">SET domain-containing protein SmydA-8-like 11</fullName>
    </submittedName>
</protein>
<reference evidence="7" key="1">
    <citation type="journal article" date="2021" name="Sci. Adv.">
        <title>The American lobster genome reveals insights on longevity, neural, and immune adaptations.</title>
        <authorList>
            <person name="Polinski J.M."/>
            <person name="Zimin A.V."/>
            <person name="Clark K.F."/>
            <person name="Kohn A.B."/>
            <person name="Sadowski N."/>
            <person name="Timp W."/>
            <person name="Ptitsyn A."/>
            <person name="Khanna P."/>
            <person name="Romanova D.Y."/>
            <person name="Williams P."/>
            <person name="Greenwood S.J."/>
            <person name="Moroz L.L."/>
            <person name="Walt D.R."/>
            <person name="Bodnar A.G."/>
        </authorList>
    </citation>
    <scope>NUCLEOTIDE SEQUENCE</scope>
    <source>
        <strain evidence="7">GMGI-L3</strain>
    </source>
</reference>
<dbReference type="GO" id="GO:0008170">
    <property type="term" value="F:N-methyltransferase activity"/>
    <property type="evidence" value="ECO:0007669"/>
    <property type="project" value="UniProtKB-ARBA"/>
</dbReference>
<evidence type="ECO:0000256" key="3">
    <source>
        <dbReference type="ARBA" id="ARBA00022833"/>
    </source>
</evidence>
<name>A0A8J5K4Q3_HOMAM</name>
<dbReference type="PANTHER" id="PTHR46455">
    <property type="entry name" value="SET AND MYND DOMAIN CONTAINING, ARTHROPOD-SPECIFIC, MEMBER 4, ISOFORM A"/>
    <property type="match status" value="1"/>
</dbReference>
<organism evidence="7 8">
    <name type="scientific">Homarus americanus</name>
    <name type="common">American lobster</name>
    <dbReference type="NCBI Taxonomy" id="6706"/>
    <lineage>
        <taxon>Eukaryota</taxon>
        <taxon>Metazoa</taxon>
        <taxon>Ecdysozoa</taxon>
        <taxon>Arthropoda</taxon>
        <taxon>Crustacea</taxon>
        <taxon>Multicrustacea</taxon>
        <taxon>Malacostraca</taxon>
        <taxon>Eumalacostraca</taxon>
        <taxon>Eucarida</taxon>
        <taxon>Decapoda</taxon>
        <taxon>Pleocyemata</taxon>
        <taxon>Astacidea</taxon>
        <taxon>Nephropoidea</taxon>
        <taxon>Nephropidae</taxon>
        <taxon>Homarus</taxon>
    </lineage>
</organism>
<dbReference type="GO" id="GO:0008757">
    <property type="term" value="F:S-adenosylmethionine-dependent methyltransferase activity"/>
    <property type="evidence" value="ECO:0007669"/>
    <property type="project" value="UniProtKB-ARBA"/>
</dbReference>
<keyword evidence="8" id="KW-1185">Reference proteome</keyword>
<dbReference type="SUPFAM" id="SSF82199">
    <property type="entry name" value="SET domain"/>
    <property type="match status" value="1"/>
</dbReference>
<dbReference type="InterPro" id="IPR053010">
    <property type="entry name" value="SET_SmydA-8"/>
</dbReference>
<feature type="non-terminal residue" evidence="7">
    <location>
        <position position="1"/>
    </location>
</feature>
<evidence type="ECO:0000313" key="7">
    <source>
        <dbReference type="EMBL" id="KAG7169381.1"/>
    </source>
</evidence>
<evidence type="ECO:0000256" key="2">
    <source>
        <dbReference type="ARBA" id="ARBA00022771"/>
    </source>
</evidence>
<evidence type="ECO:0000256" key="1">
    <source>
        <dbReference type="ARBA" id="ARBA00022723"/>
    </source>
</evidence>
<dbReference type="InterPro" id="IPR001214">
    <property type="entry name" value="SET_dom"/>
</dbReference>